<dbReference type="EC" id="2.4.-.-" evidence="4"/>
<dbReference type="GO" id="GO:0016757">
    <property type="term" value="F:glycosyltransferase activity"/>
    <property type="evidence" value="ECO:0007669"/>
    <property type="project" value="UniProtKB-KW"/>
</dbReference>
<dbReference type="PANTHER" id="PTHR22916">
    <property type="entry name" value="GLYCOSYLTRANSFERASE"/>
    <property type="match status" value="1"/>
</dbReference>
<dbReference type="InterPro" id="IPR001173">
    <property type="entry name" value="Glyco_trans_2-like"/>
</dbReference>
<dbReference type="EMBL" id="DXEI01000127">
    <property type="protein sequence ID" value="HIX95477.1"/>
    <property type="molecule type" value="Genomic_DNA"/>
</dbReference>
<dbReference type="Gene3D" id="3.90.550.10">
    <property type="entry name" value="Spore Coat Polysaccharide Biosynthesis Protein SpsA, Chain A"/>
    <property type="match status" value="1"/>
</dbReference>
<feature type="domain" description="Glycosyltransferase 2-like" evidence="3">
    <location>
        <begin position="8"/>
        <end position="141"/>
    </location>
</feature>
<evidence type="ECO:0000313" key="4">
    <source>
        <dbReference type="EMBL" id="HIX95477.1"/>
    </source>
</evidence>
<evidence type="ECO:0000256" key="2">
    <source>
        <dbReference type="ARBA" id="ARBA00022679"/>
    </source>
</evidence>
<evidence type="ECO:0000313" key="5">
    <source>
        <dbReference type="Proteomes" id="UP000886751"/>
    </source>
</evidence>
<evidence type="ECO:0000256" key="1">
    <source>
        <dbReference type="ARBA" id="ARBA00022676"/>
    </source>
</evidence>
<keyword evidence="2 4" id="KW-0808">Transferase</keyword>
<gene>
    <name evidence="4" type="ORF">H9846_08480</name>
</gene>
<proteinExistence type="predicted"/>
<name>A0A9D1Y2B4_9FIRM</name>
<accession>A0A9D1Y2B4</accession>
<organism evidence="4 5">
    <name type="scientific">Candidatus Gemmiger excrementipullorum</name>
    <dbReference type="NCBI Taxonomy" id="2838610"/>
    <lineage>
        <taxon>Bacteria</taxon>
        <taxon>Bacillati</taxon>
        <taxon>Bacillota</taxon>
        <taxon>Clostridia</taxon>
        <taxon>Eubacteriales</taxon>
        <taxon>Gemmiger</taxon>
    </lineage>
</organism>
<comment type="caution">
    <text evidence="4">The sequence shown here is derived from an EMBL/GenBank/DDBJ whole genome shotgun (WGS) entry which is preliminary data.</text>
</comment>
<dbReference type="Pfam" id="PF00535">
    <property type="entry name" value="Glycos_transf_2"/>
    <property type="match status" value="1"/>
</dbReference>
<reference evidence="4" key="1">
    <citation type="journal article" date="2021" name="PeerJ">
        <title>Extensive microbial diversity within the chicken gut microbiome revealed by metagenomics and culture.</title>
        <authorList>
            <person name="Gilroy R."/>
            <person name="Ravi A."/>
            <person name="Getino M."/>
            <person name="Pursley I."/>
            <person name="Horton D.L."/>
            <person name="Alikhan N.F."/>
            <person name="Baker D."/>
            <person name="Gharbi K."/>
            <person name="Hall N."/>
            <person name="Watson M."/>
            <person name="Adriaenssens E.M."/>
            <person name="Foster-Nyarko E."/>
            <person name="Jarju S."/>
            <person name="Secka A."/>
            <person name="Antonio M."/>
            <person name="Oren A."/>
            <person name="Chaudhuri R.R."/>
            <person name="La Ragione R."/>
            <person name="Hildebrand F."/>
            <person name="Pallen M.J."/>
        </authorList>
    </citation>
    <scope>NUCLEOTIDE SEQUENCE</scope>
    <source>
        <strain evidence="4">ChiHecec2B26-7398</strain>
    </source>
</reference>
<protein>
    <submittedName>
        <fullName evidence="4">Glycosyltransferase</fullName>
        <ecNumber evidence="4">2.4.-.-</ecNumber>
    </submittedName>
</protein>
<dbReference type="SUPFAM" id="SSF53448">
    <property type="entry name" value="Nucleotide-diphospho-sugar transferases"/>
    <property type="match status" value="1"/>
</dbReference>
<reference evidence="4" key="2">
    <citation type="submission" date="2021-04" db="EMBL/GenBank/DDBJ databases">
        <authorList>
            <person name="Gilroy R."/>
        </authorList>
    </citation>
    <scope>NUCLEOTIDE SEQUENCE</scope>
    <source>
        <strain evidence="4">ChiHecec2B26-7398</strain>
    </source>
</reference>
<keyword evidence="1 4" id="KW-0328">Glycosyltransferase</keyword>
<sequence length="341" mass="38529">MGDTPKISIITTVYNVEDYLERTVRSILAQTFTDFELLLVDDGSPDRSGALCDELAKTDARIRVFHQENGGPAHASNTGLDNARGDYVGFVDSDDVIEPTMYEKLYAAVQAPGVRLAACTGDCIDEQGRTIQGRLVAIREHGVRDAQELLLETFQTGSFYGPLSWNKLFDIRLFRDKGIHYDETMLFGDDASVLHRVFEGERCNCLPDVLYHYRTRAGQITSSAAFQPRKLDDLRMYWDWLQYFAAQPHRAEYRAWASVWYWRVFYQFWCQAGAAGNLGDLKPQFLAHKKHLDAILPDLLRSPLLPAGEKLRAALFCANPGTLYAAACAWGRLTTKKRKGN</sequence>
<dbReference type="Proteomes" id="UP000886751">
    <property type="component" value="Unassembled WGS sequence"/>
</dbReference>
<dbReference type="AlphaFoldDB" id="A0A9D1Y2B4"/>
<dbReference type="InterPro" id="IPR029044">
    <property type="entry name" value="Nucleotide-diphossugar_trans"/>
</dbReference>
<dbReference type="CDD" id="cd00761">
    <property type="entry name" value="Glyco_tranf_GTA_type"/>
    <property type="match status" value="1"/>
</dbReference>
<dbReference type="PANTHER" id="PTHR22916:SF51">
    <property type="entry name" value="GLYCOSYLTRANSFERASE EPSH-RELATED"/>
    <property type="match status" value="1"/>
</dbReference>
<evidence type="ECO:0000259" key="3">
    <source>
        <dbReference type="Pfam" id="PF00535"/>
    </source>
</evidence>